<evidence type="ECO:0000313" key="6">
    <source>
        <dbReference type="Proteomes" id="UP000028493"/>
    </source>
</evidence>
<comment type="catalytic activity">
    <reaction evidence="4">
        <text>D-erythrose 4-phosphate + phosphoenolpyruvate + H2O = 7-phospho-2-dehydro-3-deoxy-D-arabino-heptonate + phosphate</text>
        <dbReference type="Rhea" id="RHEA:14717"/>
        <dbReference type="ChEBI" id="CHEBI:15377"/>
        <dbReference type="ChEBI" id="CHEBI:16897"/>
        <dbReference type="ChEBI" id="CHEBI:43474"/>
        <dbReference type="ChEBI" id="CHEBI:58394"/>
        <dbReference type="ChEBI" id="CHEBI:58702"/>
        <dbReference type="EC" id="2.5.1.54"/>
    </reaction>
</comment>
<accession>A0A077PPT3</accession>
<comment type="caution">
    <text evidence="5">The sequence shown here is derived from an EMBL/GenBank/DDBJ whole genome shotgun (WGS) entry which is preliminary data.</text>
</comment>
<dbReference type="GO" id="GO:0009073">
    <property type="term" value="P:aromatic amino acid family biosynthetic process"/>
    <property type="evidence" value="ECO:0007669"/>
    <property type="project" value="InterPro"/>
</dbReference>
<evidence type="ECO:0000256" key="3">
    <source>
        <dbReference type="PIRSR" id="PIRSR602480-1"/>
    </source>
</evidence>
<name>A0A077PPT3_XENBV</name>
<gene>
    <name evidence="5" type="ORF">XBKB1_570019</name>
</gene>
<keyword evidence="3" id="KW-0170">Cobalt</keyword>
<dbReference type="Gene3D" id="3.20.20.70">
    <property type="entry name" value="Aldolase class I"/>
    <property type="match status" value="1"/>
</dbReference>
<dbReference type="EC" id="2.5.1.54" evidence="4"/>
<dbReference type="HOGENOM" id="CLU_2793102_0_0_6"/>
<reference evidence="5" key="1">
    <citation type="submission" date="2013-07" db="EMBL/GenBank/DDBJ databases">
        <title>Sub-species coevolution in mutualistic symbiosis.</title>
        <authorList>
            <person name="Murfin K."/>
            <person name="Klassen J."/>
            <person name="Lee M."/>
            <person name="Forst S."/>
            <person name="Stock P."/>
            <person name="Goodrich-Blair H."/>
        </authorList>
    </citation>
    <scope>NUCLEOTIDE SEQUENCE [LARGE SCALE GENOMIC DNA]</scope>
    <source>
        <strain evidence="5">Kraussei Becker Underwood</strain>
    </source>
</reference>
<evidence type="ECO:0000256" key="2">
    <source>
        <dbReference type="ARBA" id="ARBA00022679"/>
    </source>
</evidence>
<keyword evidence="3" id="KW-0464">Manganese</keyword>
<dbReference type="EMBL" id="CBSZ010000392">
    <property type="protein sequence ID" value="CDH26330.1"/>
    <property type="molecule type" value="Genomic_DNA"/>
</dbReference>
<keyword evidence="2 4" id="KW-0808">Transferase</keyword>
<dbReference type="InterPro" id="IPR002480">
    <property type="entry name" value="DAHP_synth_2"/>
</dbReference>
<evidence type="ECO:0000313" key="5">
    <source>
        <dbReference type="EMBL" id="CDH26330.1"/>
    </source>
</evidence>
<evidence type="ECO:0000256" key="1">
    <source>
        <dbReference type="ARBA" id="ARBA00008911"/>
    </source>
</evidence>
<comment type="cofactor">
    <cofactor evidence="3">
        <name>Mn(2+)</name>
        <dbReference type="ChEBI" id="CHEBI:29035"/>
    </cofactor>
    <cofactor evidence="3">
        <name>Co(2+)</name>
        <dbReference type="ChEBI" id="CHEBI:48828"/>
    </cofactor>
    <cofactor evidence="3">
        <name>Cd(2+)</name>
        <dbReference type="ChEBI" id="CHEBI:48775"/>
    </cofactor>
    <text evidence="3">Binds 1 divalent cation per subunit. The enzyme is active with manganese, cobalt or cadmium ions.</text>
</comment>
<keyword evidence="3" id="KW-0104">Cadmium</keyword>
<dbReference type="Proteomes" id="UP000028493">
    <property type="component" value="Unassembled WGS sequence"/>
</dbReference>
<dbReference type="GO" id="GO:0003849">
    <property type="term" value="F:3-deoxy-7-phosphoheptulonate synthase activity"/>
    <property type="evidence" value="ECO:0007669"/>
    <property type="project" value="UniProtKB-EC"/>
</dbReference>
<dbReference type="Pfam" id="PF01474">
    <property type="entry name" value="DAHP_synth_2"/>
    <property type="match status" value="1"/>
</dbReference>
<organism evidence="5 6">
    <name type="scientific">Xenorhabdus bovienii str. kraussei Becker Underwood</name>
    <dbReference type="NCBI Taxonomy" id="1398204"/>
    <lineage>
        <taxon>Bacteria</taxon>
        <taxon>Pseudomonadati</taxon>
        <taxon>Pseudomonadota</taxon>
        <taxon>Gammaproteobacteria</taxon>
        <taxon>Enterobacterales</taxon>
        <taxon>Morganellaceae</taxon>
        <taxon>Xenorhabdus</taxon>
    </lineage>
</organism>
<dbReference type="InterPro" id="IPR013785">
    <property type="entry name" value="Aldolase_TIM"/>
</dbReference>
<feature type="binding site" evidence="3">
    <location>
        <position position="48"/>
    </location>
    <ligand>
        <name>Mn(2+)</name>
        <dbReference type="ChEBI" id="CHEBI:29035"/>
    </ligand>
</feature>
<protein>
    <recommendedName>
        <fullName evidence="4">Phospho-2-dehydro-3-deoxyheptonate aldolase</fullName>
        <ecNumber evidence="4">2.5.1.54</ecNumber>
    </recommendedName>
</protein>
<sequence length="68" mass="7850">MCGSMHGNTTKTTRGNKYRDLAEMEDEITGFQFQLAEHNACYIGIHLETTTENIAECFGYDFYPNYQK</sequence>
<dbReference type="AlphaFoldDB" id="A0A077PPT3"/>
<dbReference type="RefSeq" id="WP_051875855.1">
    <property type="nucleotide sequence ID" value="NZ_CAWLXS010000056.1"/>
</dbReference>
<proteinExistence type="inferred from homology"/>
<evidence type="ECO:0000256" key="4">
    <source>
        <dbReference type="RuleBase" id="RU363071"/>
    </source>
</evidence>
<feature type="binding site" evidence="3">
    <location>
        <position position="6"/>
    </location>
    <ligand>
        <name>Mn(2+)</name>
        <dbReference type="ChEBI" id="CHEBI:29035"/>
    </ligand>
</feature>
<comment type="similarity">
    <text evidence="1 4">Belongs to the class-II DAHP synthase family.</text>
</comment>
<dbReference type="SUPFAM" id="SSF51569">
    <property type="entry name" value="Aldolase"/>
    <property type="match status" value="1"/>
</dbReference>